<dbReference type="Pfam" id="PF23334">
    <property type="entry name" value="VWC2L_2nd"/>
    <property type="match status" value="2"/>
</dbReference>
<keyword evidence="3" id="KW-1185">Reference proteome</keyword>
<dbReference type="InterPro" id="IPR001007">
    <property type="entry name" value="VWF_dom"/>
</dbReference>
<dbReference type="PROSITE" id="PS50184">
    <property type="entry name" value="VWFC_2"/>
    <property type="match status" value="2"/>
</dbReference>
<proteinExistence type="predicted"/>
<dbReference type="GO" id="GO:0005615">
    <property type="term" value="C:extracellular space"/>
    <property type="evidence" value="ECO:0007669"/>
    <property type="project" value="TreeGrafter"/>
</dbReference>
<evidence type="ECO:0000259" key="1">
    <source>
        <dbReference type="PROSITE" id="PS50184"/>
    </source>
</evidence>
<feature type="domain" description="VWFC" evidence="1">
    <location>
        <begin position="31"/>
        <end position="96"/>
    </location>
</feature>
<accession>A0A9Q1H181</accession>
<dbReference type="Proteomes" id="UP001152320">
    <property type="component" value="Chromosome 13"/>
</dbReference>
<dbReference type="PANTHER" id="PTHR46303:SF1">
    <property type="entry name" value="VWFC DOMAIN-CONTAINING PROTEIN"/>
    <property type="match status" value="1"/>
</dbReference>
<dbReference type="OrthoDB" id="8173378at2759"/>
<organism evidence="2 3">
    <name type="scientific">Holothuria leucospilota</name>
    <name type="common">Black long sea cucumber</name>
    <name type="synonym">Mertensiothuria leucospilota</name>
    <dbReference type="NCBI Taxonomy" id="206669"/>
    <lineage>
        <taxon>Eukaryota</taxon>
        <taxon>Metazoa</taxon>
        <taxon>Echinodermata</taxon>
        <taxon>Eleutherozoa</taxon>
        <taxon>Echinozoa</taxon>
        <taxon>Holothuroidea</taxon>
        <taxon>Aspidochirotacea</taxon>
        <taxon>Aspidochirotida</taxon>
        <taxon>Holothuriidae</taxon>
        <taxon>Holothuria</taxon>
    </lineage>
</organism>
<dbReference type="GO" id="GO:0036122">
    <property type="term" value="F:BMP binding"/>
    <property type="evidence" value="ECO:0007669"/>
    <property type="project" value="TreeGrafter"/>
</dbReference>
<evidence type="ECO:0000313" key="2">
    <source>
        <dbReference type="EMBL" id="KAJ8031302.1"/>
    </source>
</evidence>
<dbReference type="SUPFAM" id="SSF57603">
    <property type="entry name" value="FnI-like domain"/>
    <property type="match status" value="2"/>
</dbReference>
<dbReference type="InterPro" id="IPR045717">
    <property type="entry name" value="CHRDL1/2"/>
</dbReference>
<dbReference type="PROSITE" id="PS01208">
    <property type="entry name" value="VWFC_1"/>
    <property type="match status" value="2"/>
</dbReference>
<comment type="caution">
    <text evidence="2">The sequence shown here is derived from an EMBL/GenBank/DDBJ whole genome shotgun (WGS) entry which is preliminary data.</text>
</comment>
<protein>
    <submittedName>
        <fullName evidence="2">Chordin-like protein 1</fullName>
    </submittedName>
</protein>
<feature type="domain" description="VWFC" evidence="1">
    <location>
        <begin position="116"/>
        <end position="182"/>
    </location>
</feature>
<name>A0A9Q1H181_HOLLE</name>
<dbReference type="Gene3D" id="6.20.200.20">
    <property type="match status" value="2"/>
</dbReference>
<reference evidence="2" key="1">
    <citation type="submission" date="2021-10" db="EMBL/GenBank/DDBJ databases">
        <title>Tropical sea cucumber genome reveals ecological adaptation and Cuvierian tubules defense mechanism.</title>
        <authorList>
            <person name="Chen T."/>
        </authorList>
    </citation>
    <scope>NUCLEOTIDE SEQUENCE</scope>
    <source>
        <strain evidence="2">Nanhai2018</strain>
        <tissue evidence="2">Muscle</tissue>
    </source>
</reference>
<dbReference type="EMBL" id="JAIZAY010000013">
    <property type="protein sequence ID" value="KAJ8031302.1"/>
    <property type="molecule type" value="Genomic_DNA"/>
</dbReference>
<dbReference type="AlphaFoldDB" id="A0A9Q1H181"/>
<dbReference type="PANTHER" id="PTHR46303">
    <property type="entry name" value="VWFC DOMAIN-CONTAINING PROTEIN"/>
    <property type="match status" value="1"/>
</dbReference>
<dbReference type="GO" id="GO:0030154">
    <property type="term" value="P:cell differentiation"/>
    <property type="evidence" value="ECO:0007669"/>
    <property type="project" value="TreeGrafter"/>
</dbReference>
<dbReference type="SMART" id="SM00214">
    <property type="entry name" value="VWC"/>
    <property type="match status" value="2"/>
</dbReference>
<evidence type="ECO:0000313" key="3">
    <source>
        <dbReference type="Proteomes" id="UP001152320"/>
    </source>
</evidence>
<gene>
    <name evidence="2" type="ORF">HOLleu_27989</name>
</gene>
<dbReference type="GO" id="GO:0030514">
    <property type="term" value="P:negative regulation of BMP signaling pathway"/>
    <property type="evidence" value="ECO:0007669"/>
    <property type="project" value="TreeGrafter"/>
</dbReference>
<sequence>MLCLDDVINFPSSITSDELVTSSPPFTSTAENCEFGDNTYQVGESWHPILEPGGMDRCITCHCNAPNRVSCDKMPCPPVRCSNPVRLENSCCHVCTKNNNTQRSSPSAVAPTPSKNSCRFQGRGYYDGQMFPGDQLFPGKRVDQCVQCTCSGGLIYCDLRTCPAAPCSDPEVRTGSCCPVCTSEGMPILYSNDISLPIGGSLDDHFLNGLGDNYPGPIEPNSINLEDTDRGSQLHENGKGRYARIGELLAIFMKCLLLGPGNLFSRGKLAPPVGSFWKDELCDLYMHGMIQNHLVEEIPSQNFERATVTAEYRQGRFELVGATTKLRFEKLLRRESRIKRRCSEECLEHIVKLPKVLRVSEVRRSLDCSQSEDTLSRRRRSLNR</sequence>